<comment type="caution">
    <text evidence="2">The sequence shown here is derived from an EMBL/GenBank/DDBJ whole genome shotgun (WGS) entry which is preliminary data.</text>
</comment>
<keyword evidence="3" id="KW-1185">Reference proteome</keyword>
<sequence length="67" mass="7131">MWLCRRSPGSIRHSGGGRCAKLGASGRSGSDSANTRRSTWPGSALQYDQTTSNGQNTSAIAEGRFDR</sequence>
<dbReference type="EMBL" id="JAMTCK010000021">
    <property type="protein sequence ID" value="MCP2169810.1"/>
    <property type="molecule type" value="Genomic_DNA"/>
</dbReference>
<evidence type="ECO:0000313" key="2">
    <source>
        <dbReference type="EMBL" id="MCP2169810.1"/>
    </source>
</evidence>
<proteinExistence type="predicted"/>
<reference evidence="2" key="1">
    <citation type="submission" date="2022-06" db="EMBL/GenBank/DDBJ databases">
        <title>Genomic Encyclopedia of Archaeal and Bacterial Type Strains, Phase II (KMG-II): from individual species to whole genera.</title>
        <authorList>
            <person name="Goeker M."/>
        </authorList>
    </citation>
    <scope>NUCLEOTIDE SEQUENCE</scope>
    <source>
        <strain evidence="2">DSM 43935</strain>
    </source>
</reference>
<accession>A0AAE3GKF3</accession>
<dbReference type="AlphaFoldDB" id="A0AAE3GKF3"/>
<gene>
    <name evidence="2" type="ORF">LX83_006696</name>
</gene>
<evidence type="ECO:0000256" key="1">
    <source>
        <dbReference type="SAM" id="MobiDB-lite"/>
    </source>
</evidence>
<dbReference type="Proteomes" id="UP001206128">
    <property type="component" value="Unassembled WGS sequence"/>
</dbReference>
<protein>
    <submittedName>
        <fullName evidence="2">Uncharacterized protein</fullName>
    </submittedName>
</protein>
<name>A0AAE3GKF3_9PSEU</name>
<feature type="region of interest" description="Disordered" evidence="1">
    <location>
        <begin position="1"/>
        <end position="67"/>
    </location>
</feature>
<organism evidence="2 3">
    <name type="scientific">Goodfellowiella coeruleoviolacea</name>
    <dbReference type="NCBI Taxonomy" id="334858"/>
    <lineage>
        <taxon>Bacteria</taxon>
        <taxon>Bacillati</taxon>
        <taxon>Actinomycetota</taxon>
        <taxon>Actinomycetes</taxon>
        <taxon>Pseudonocardiales</taxon>
        <taxon>Pseudonocardiaceae</taxon>
        <taxon>Goodfellowiella</taxon>
    </lineage>
</organism>
<evidence type="ECO:0000313" key="3">
    <source>
        <dbReference type="Proteomes" id="UP001206128"/>
    </source>
</evidence>
<feature type="compositionally biased region" description="Polar residues" evidence="1">
    <location>
        <begin position="27"/>
        <end position="59"/>
    </location>
</feature>